<name>A0A2P2L9I8_RHIMU</name>
<reference evidence="1" key="1">
    <citation type="submission" date="2018-02" db="EMBL/GenBank/DDBJ databases">
        <title>Rhizophora mucronata_Transcriptome.</title>
        <authorList>
            <person name="Meera S.P."/>
            <person name="Sreeshan A."/>
            <person name="Augustine A."/>
        </authorList>
    </citation>
    <scope>NUCLEOTIDE SEQUENCE</scope>
    <source>
        <tissue evidence="1">Leaf</tissue>
    </source>
</reference>
<protein>
    <submittedName>
        <fullName evidence="1">Uncharacterized protein</fullName>
    </submittedName>
</protein>
<dbReference type="EMBL" id="GGEC01034160">
    <property type="protein sequence ID" value="MBX14644.1"/>
    <property type="molecule type" value="Transcribed_RNA"/>
</dbReference>
<organism evidence="1">
    <name type="scientific">Rhizophora mucronata</name>
    <name type="common">Asiatic mangrove</name>
    <dbReference type="NCBI Taxonomy" id="61149"/>
    <lineage>
        <taxon>Eukaryota</taxon>
        <taxon>Viridiplantae</taxon>
        <taxon>Streptophyta</taxon>
        <taxon>Embryophyta</taxon>
        <taxon>Tracheophyta</taxon>
        <taxon>Spermatophyta</taxon>
        <taxon>Magnoliopsida</taxon>
        <taxon>eudicotyledons</taxon>
        <taxon>Gunneridae</taxon>
        <taxon>Pentapetalae</taxon>
        <taxon>rosids</taxon>
        <taxon>fabids</taxon>
        <taxon>Malpighiales</taxon>
        <taxon>Rhizophoraceae</taxon>
        <taxon>Rhizophora</taxon>
    </lineage>
</organism>
<dbReference type="EMBL" id="GGEC01034158">
    <property type="protein sequence ID" value="MBX14642.1"/>
    <property type="molecule type" value="Transcribed_RNA"/>
</dbReference>
<proteinExistence type="predicted"/>
<accession>A0A2P2L9I8</accession>
<sequence length="91" mass="10267">MSGVKKVGQDLLGSEISASLSSSSSSPVVVPFPELTRLEFDGMDSWEEWDDYYDGTSKDTTRLYSAEYRASYNENLSQQFHSITIHLAFFL</sequence>
<evidence type="ECO:0000313" key="1">
    <source>
        <dbReference type="EMBL" id="MBX14642.1"/>
    </source>
</evidence>
<dbReference type="AlphaFoldDB" id="A0A2P2L9I8"/>